<dbReference type="SUPFAM" id="SSF48498">
    <property type="entry name" value="Tetracyclin repressor-like, C-terminal domain"/>
    <property type="match status" value="1"/>
</dbReference>
<dbReference type="AlphaFoldDB" id="F4KVK3"/>
<accession>F4KVK3</accession>
<dbReference type="Proteomes" id="UP000008461">
    <property type="component" value="Chromosome"/>
</dbReference>
<keyword evidence="1" id="KW-0805">Transcription regulation</keyword>
<reference evidence="6 7" key="1">
    <citation type="journal article" date="2011" name="Stand. Genomic Sci.">
        <title>Complete genome sequence of Haliscomenobacter hydrossis type strain (O).</title>
        <authorList>
            <consortium name="US DOE Joint Genome Institute (JGI-PGF)"/>
            <person name="Daligault H."/>
            <person name="Lapidus A."/>
            <person name="Zeytun A."/>
            <person name="Nolan M."/>
            <person name="Lucas S."/>
            <person name="Del Rio T.G."/>
            <person name="Tice H."/>
            <person name="Cheng J.F."/>
            <person name="Tapia R."/>
            <person name="Han C."/>
            <person name="Goodwin L."/>
            <person name="Pitluck S."/>
            <person name="Liolios K."/>
            <person name="Pagani I."/>
            <person name="Ivanova N."/>
            <person name="Huntemann M."/>
            <person name="Mavromatis K."/>
            <person name="Mikhailova N."/>
            <person name="Pati A."/>
            <person name="Chen A."/>
            <person name="Palaniappan K."/>
            <person name="Land M."/>
            <person name="Hauser L."/>
            <person name="Brambilla E.M."/>
            <person name="Rohde M."/>
            <person name="Verbarg S."/>
            <person name="Goker M."/>
            <person name="Bristow J."/>
            <person name="Eisen J.A."/>
            <person name="Markowitz V."/>
            <person name="Hugenholtz P."/>
            <person name="Kyrpides N.C."/>
            <person name="Klenk H.P."/>
            <person name="Woyke T."/>
        </authorList>
    </citation>
    <scope>NUCLEOTIDE SEQUENCE [LARGE SCALE GENOMIC DNA]</scope>
    <source>
        <strain evidence="7">ATCC 27775 / DSM 1100 / LMG 10767 / O</strain>
    </source>
</reference>
<feature type="DNA-binding region" description="H-T-H motif" evidence="4">
    <location>
        <begin position="28"/>
        <end position="47"/>
    </location>
</feature>
<evidence type="ECO:0000256" key="1">
    <source>
        <dbReference type="ARBA" id="ARBA00023015"/>
    </source>
</evidence>
<evidence type="ECO:0000259" key="5">
    <source>
        <dbReference type="PROSITE" id="PS50977"/>
    </source>
</evidence>
<evidence type="ECO:0000313" key="7">
    <source>
        <dbReference type="Proteomes" id="UP000008461"/>
    </source>
</evidence>
<dbReference type="InterPro" id="IPR009057">
    <property type="entry name" value="Homeodomain-like_sf"/>
</dbReference>
<evidence type="ECO:0000256" key="4">
    <source>
        <dbReference type="PROSITE-ProRule" id="PRU00335"/>
    </source>
</evidence>
<dbReference type="STRING" id="760192.Halhy_3460"/>
<dbReference type="eggNOG" id="COG1309">
    <property type="taxonomic scope" value="Bacteria"/>
</dbReference>
<sequence>MPTIKTSKEEVLQKSMLLIWQKGYHDTSIGDLATSLGMHKSHFYYYFKDKEDLMKEILSYMLVQFTQMLNRIVENPELDTAGKLQKLAAKIERFYDVDGFSNGCLMANTALESVGKNYAFLPVVRNFFSTFIQYLSRIYAEKLPLEEANLLAVRAVQEVEGAILLTRIFADKTYLKQALERLAV</sequence>
<dbReference type="OrthoDB" id="9798857at2"/>
<dbReference type="KEGG" id="hhy:Halhy_3460"/>
<evidence type="ECO:0000313" key="6">
    <source>
        <dbReference type="EMBL" id="AEE51316.1"/>
    </source>
</evidence>
<dbReference type="InterPro" id="IPR054156">
    <property type="entry name" value="YxaF_TetR_C"/>
</dbReference>
<dbReference type="Pfam" id="PF21993">
    <property type="entry name" value="TetR_C_13_2"/>
    <property type="match status" value="1"/>
</dbReference>
<dbReference type="Gene3D" id="1.10.357.10">
    <property type="entry name" value="Tetracycline Repressor, domain 2"/>
    <property type="match status" value="1"/>
</dbReference>
<feature type="domain" description="HTH tetR-type" evidence="5">
    <location>
        <begin position="5"/>
        <end position="65"/>
    </location>
</feature>
<dbReference type="PRINTS" id="PR00455">
    <property type="entry name" value="HTHTETR"/>
</dbReference>
<dbReference type="HOGENOM" id="CLU_069356_28_1_10"/>
<keyword evidence="7" id="KW-1185">Reference proteome</keyword>
<dbReference type="PROSITE" id="PS50977">
    <property type="entry name" value="HTH_TETR_2"/>
    <property type="match status" value="1"/>
</dbReference>
<dbReference type="RefSeq" id="WP_013765856.1">
    <property type="nucleotide sequence ID" value="NC_015510.1"/>
</dbReference>
<evidence type="ECO:0000256" key="2">
    <source>
        <dbReference type="ARBA" id="ARBA00023125"/>
    </source>
</evidence>
<dbReference type="EMBL" id="CP002691">
    <property type="protein sequence ID" value="AEE51316.1"/>
    <property type="molecule type" value="Genomic_DNA"/>
</dbReference>
<dbReference type="SUPFAM" id="SSF46689">
    <property type="entry name" value="Homeodomain-like"/>
    <property type="match status" value="1"/>
</dbReference>
<organism evidence="6 7">
    <name type="scientific">Haliscomenobacter hydrossis (strain ATCC 27775 / DSM 1100 / LMG 10767 / O)</name>
    <dbReference type="NCBI Taxonomy" id="760192"/>
    <lineage>
        <taxon>Bacteria</taxon>
        <taxon>Pseudomonadati</taxon>
        <taxon>Bacteroidota</taxon>
        <taxon>Saprospiria</taxon>
        <taxon>Saprospirales</taxon>
        <taxon>Haliscomenobacteraceae</taxon>
        <taxon>Haliscomenobacter</taxon>
    </lineage>
</organism>
<keyword evidence="3" id="KW-0804">Transcription</keyword>
<protein>
    <submittedName>
        <fullName evidence="6">Regulatory protein TetR</fullName>
    </submittedName>
</protein>
<dbReference type="PANTHER" id="PTHR47506">
    <property type="entry name" value="TRANSCRIPTIONAL REGULATORY PROTEIN"/>
    <property type="match status" value="1"/>
</dbReference>
<dbReference type="GO" id="GO:0003677">
    <property type="term" value="F:DNA binding"/>
    <property type="evidence" value="ECO:0007669"/>
    <property type="project" value="UniProtKB-UniRule"/>
</dbReference>
<dbReference type="InterPro" id="IPR001647">
    <property type="entry name" value="HTH_TetR"/>
</dbReference>
<name>F4KVK3_HALH1</name>
<proteinExistence type="predicted"/>
<evidence type="ECO:0000256" key="3">
    <source>
        <dbReference type="ARBA" id="ARBA00023163"/>
    </source>
</evidence>
<reference key="2">
    <citation type="submission" date="2011-04" db="EMBL/GenBank/DDBJ databases">
        <title>Complete sequence of chromosome of Haliscomenobacter hydrossis DSM 1100.</title>
        <authorList>
            <consortium name="US DOE Joint Genome Institute (JGI-PGF)"/>
            <person name="Lucas S."/>
            <person name="Han J."/>
            <person name="Lapidus A."/>
            <person name="Bruce D."/>
            <person name="Goodwin L."/>
            <person name="Pitluck S."/>
            <person name="Peters L."/>
            <person name="Kyrpides N."/>
            <person name="Mavromatis K."/>
            <person name="Ivanova N."/>
            <person name="Ovchinnikova G."/>
            <person name="Pagani I."/>
            <person name="Daligault H."/>
            <person name="Detter J.C."/>
            <person name="Han C."/>
            <person name="Land M."/>
            <person name="Hauser L."/>
            <person name="Markowitz V."/>
            <person name="Cheng J.-F."/>
            <person name="Hugenholtz P."/>
            <person name="Woyke T."/>
            <person name="Wu D."/>
            <person name="Verbarg S."/>
            <person name="Frueling A."/>
            <person name="Brambilla E."/>
            <person name="Klenk H.-P."/>
            <person name="Eisen J.A."/>
        </authorList>
    </citation>
    <scope>NUCLEOTIDE SEQUENCE</scope>
    <source>
        <strain>DSM 1100</strain>
    </source>
</reference>
<dbReference type="Pfam" id="PF00440">
    <property type="entry name" value="TetR_N"/>
    <property type="match status" value="1"/>
</dbReference>
<gene>
    <name evidence="6" type="ordered locus">Halhy_3460</name>
</gene>
<dbReference type="PANTHER" id="PTHR47506:SF1">
    <property type="entry name" value="HTH-TYPE TRANSCRIPTIONAL REGULATOR YJDC"/>
    <property type="match status" value="1"/>
</dbReference>
<keyword evidence="2 4" id="KW-0238">DNA-binding</keyword>
<dbReference type="InterPro" id="IPR036271">
    <property type="entry name" value="Tet_transcr_reg_TetR-rel_C_sf"/>
</dbReference>